<sequence length="576" mass="64073">MPFKAPYPQIDLPVTDIFSLLFKRKDRTIPDDHTIFRDATSNRSYSFADVEQKALDFGKGLKALYEWKKGDVLALFTSNSIDIPPITFGTLWAGGILSPANPAYTVSELSHQLHDCKARMIATQIEYLDKVKAACSEAGLFHDQIILLGESRDRSGRIKHWTSVRNISGATRFRPTKINPKTDVAFLVYSSGTTGKPKGVRLSHYNLTSNVIQVQWSEQFNLTWDGSKTFGDIPLPGPGGDKILACLPFFHIYGLTMFVLSPVYSGVTTFVMEKFEIKNWCSLVPKHRITYSYIVPPIAIHLSKHPIVSSFDLSSIRMINCGAAPLGKHVVEAVFKRTGIRIKQGYGLSETSPGLFHQRWEEWLSGAGSVGWLLPNMEAKFCQPMEESALEREPTQELKVGEVGELHVRGPNVFLGYHNNDSATAECLSPDGWFRTGDIGYIDKNNNLHITDRAKELIKYKGFQVAPAELEALLIQIPEVADCAVIGINSQALETEVPRAYIVMAGKAAISMTEKDGESIAQWLAQRVAPYKKLRGGVKFVDSIPKTASGKILRKVLKQSALEEDETKVEIIKARL</sequence>
<evidence type="ECO:0000256" key="1">
    <source>
        <dbReference type="ARBA" id="ARBA00006432"/>
    </source>
</evidence>
<dbReference type="InterPro" id="IPR025110">
    <property type="entry name" value="AMP-bd_C"/>
</dbReference>
<keyword evidence="6" id="KW-1185">Reference proteome</keyword>
<protein>
    <submittedName>
        <fullName evidence="5">Acetyl-CoA synthetase-like protein</fullName>
    </submittedName>
</protein>
<evidence type="ECO:0000313" key="6">
    <source>
        <dbReference type="Proteomes" id="UP000800235"/>
    </source>
</evidence>
<evidence type="ECO:0000313" key="5">
    <source>
        <dbReference type="EMBL" id="KAF2429628.1"/>
    </source>
</evidence>
<proteinExistence type="inferred from homology"/>
<dbReference type="Proteomes" id="UP000800235">
    <property type="component" value="Unassembled WGS sequence"/>
</dbReference>
<reference evidence="5" key="1">
    <citation type="journal article" date="2020" name="Stud. Mycol.">
        <title>101 Dothideomycetes genomes: a test case for predicting lifestyles and emergence of pathogens.</title>
        <authorList>
            <person name="Haridas S."/>
            <person name="Albert R."/>
            <person name="Binder M."/>
            <person name="Bloem J."/>
            <person name="Labutti K."/>
            <person name="Salamov A."/>
            <person name="Andreopoulos B."/>
            <person name="Baker S."/>
            <person name="Barry K."/>
            <person name="Bills G."/>
            <person name="Bluhm B."/>
            <person name="Cannon C."/>
            <person name="Castanera R."/>
            <person name="Culley D."/>
            <person name="Daum C."/>
            <person name="Ezra D."/>
            <person name="Gonzalez J."/>
            <person name="Henrissat B."/>
            <person name="Kuo A."/>
            <person name="Liang C."/>
            <person name="Lipzen A."/>
            <person name="Lutzoni F."/>
            <person name="Magnuson J."/>
            <person name="Mondo S."/>
            <person name="Nolan M."/>
            <person name="Ohm R."/>
            <person name="Pangilinan J."/>
            <person name="Park H.-J."/>
            <person name="Ramirez L."/>
            <person name="Alfaro M."/>
            <person name="Sun H."/>
            <person name="Tritt A."/>
            <person name="Yoshinaga Y."/>
            <person name="Zwiers L.-H."/>
            <person name="Turgeon B."/>
            <person name="Goodwin S."/>
            <person name="Spatafora J."/>
            <person name="Crous P."/>
            <person name="Grigoriev I."/>
        </authorList>
    </citation>
    <scope>NUCLEOTIDE SEQUENCE</scope>
    <source>
        <strain evidence="5">CBS 130266</strain>
    </source>
</reference>
<dbReference type="Gene3D" id="3.30.300.30">
    <property type="match status" value="1"/>
</dbReference>
<organism evidence="5 6">
    <name type="scientific">Tothia fuscella</name>
    <dbReference type="NCBI Taxonomy" id="1048955"/>
    <lineage>
        <taxon>Eukaryota</taxon>
        <taxon>Fungi</taxon>
        <taxon>Dikarya</taxon>
        <taxon>Ascomycota</taxon>
        <taxon>Pezizomycotina</taxon>
        <taxon>Dothideomycetes</taxon>
        <taxon>Pleosporomycetidae</taxon>
        <taxon>Venturiales</taxon>
        <taxon>Cylindrosympodiaceae</taxon>
        <taxon>Tothia</taxon>
    </lineage>
</organism>
<comment type="similarity">
    <text evidence="1">Belongs to the ATP-dependent AMP-binding enzyme family.</text>
</comment>
<feature type="domain" description="AMP-binding enzyme C-terminal" evidence="4">
    <location>
        <begin position="469"/>
        <end position="551"/>
    </location>
</feature>
<dbReference type="PANTHER" id="PTHR24096">
    <property type="entry name" value="LONG-CHAIN-FATTY-ACID--COA LIGASE"/>
    <property type="match status" value="1"/>
</dbReference>
<dbReference type="OrthoDB" id="6509636at2759"/>
<gene>
    <name evidence="5" type="ORF">EJ08DRAFT_661536</name>
</gene>
<feature type="domain" description="AMP-dependent synthetase/ligase" evidence="3">
    <location>
        <begin position="28"/>
        <end position="418"/>
    </location>
</feature>
<dbReference type="Pfam" id="PF13193">
    <property type="entry name" value="AMP-binding_C"/>
    <property type="match status" value="1"/>
</dbReference>
<evidence type="ECO:0000259" key="3">
    <source>
        <dbReference type="Pfam" id="PF00501"/>
    </source>
</evidence>
<dbReference type="CDD" id="cd05911">
    <property type="entry name" value="Firefly_Luc_like"/>
    <property type="match status" value="1"/>
</dbReference>
<dbReference type="AlphaFoldDB" id="A0A9P4NQI1"/>
<evidence type="ECO:0000259" key="4">
    <source>
        <dbReference type="Pfam" id="PF13193"/>
    </source>
</evidence>
<dbReference type="FunFam" id="3.30.300.30:FF:000007">
    <property type="entry name" value="4-coumarate--CoA ligase 2"/>
    <property type="match status" value="1"/>
</dbReference>
<dbReference type="Gene3D" id="3.40.50.12780">
    <property type="entry name" value="N-terminal domain of ligase-like"/>
    <property type="match status" value="1"/>
</dbReference>
<dbReference type="PROSITE" id="PS00455">
    <property type="entry name" value="AMP_BINDING"/>
    <property type="match status" value="1"/>
</dbReference>
<dbReference type="InterPro" id="IPR045851">
    <property type="entry name" value="AMP-bd_C_sf"/>
</dbReference>
<dbReference type="InterPro" id="IPR020845">
    <property type="entry name" value="AMP-binding_CS"/>
</dbReference>
<dbReference type="PANTHER" id="PTHR24096:SF149">
    <property type="entry name" value="AMP-BINDING DOMAIN-CONTAINING PROTEIN-RELATED"/>
    <property type="match status" value="1"/>
</dbReference>
<name>A0A9P4NQI1_9PEZI</name>
<dbReference type="InterPro" id="IPR000873">
    <property type="entry name" value="AMP-dep_synth/lig_dom"/>
</dbReference>
<evidence type="ECO:0000256" key="2">
    <source>
        <dbReference type="ARBA" id="ARBA00022598"/>
    </source>
</evidence>
<comment type="caution">
    <text evidence="5">The sequence shown here is derived from an EMBL/GenBank/DDBJ whole genome shotgun (WGS) entry which is preliminary data.</text>
</comment>
<dbReference type="SUPFAM" id="SSF56801">
    <property type="entry name" value="Acetyl-CoA synthetase-like"/>
    <property type="match status" value="1"/>
</dbReference>
<keyword evidence="2" id="KW-0436">Ligase</keyword>
<accession>A0A9P4NQI1</accession>
<dbReference type="InterPro" id="IPR042099">
    <property type="entry name" value="ANL_N_sf"/>
</dbReference>
<dbReference type="GO" id="GO:0016405">
    <property type="term" value="F:CoA-ligase activity"/>
    <property type="evidence" value="ECO:0007669"/>
    <property type="project" value="TreeGrafter"/>
</dbReference>
<dbReference type="EMBL" id="MU007045">
    <property type="protein sequence ID" value="KAF2429628.1"/>
    <property type="molecule type" value="Genomic_DNA"/>
</dbReference>
<dbReference type="Pfam" id="PF00501">
    <property type="entry name" value="AMP-binding"/>
    <property type="match status" value="1"/>
</dbReference>